<evidence type="ECO:0000256" key="1">
    <source>
        <dbReference type="SAM" id="MobiDB-lite"/>
    </source>
</evidence>
<reference evidence="2" key="1">
    <citation type="submission" date="2018-05" db="EMBL/GenBank/DDBJ databases">
        <title>Draft genome of Mucuna pruriens seed.</title>
        <authorList>
            <person name="Nnadi N.E."/>
            <person name="Vos R."/>
            <person name="Hasami M.H."/>
            <person name="Devisetty U.K."/>
            <person name="Aguiy J.C."/>
        </authorList>
    </citation>
    <scope>NUCLEOTIDE SEQUENCE [LARGE SCALE GENOMIC DNA]</scope>
    <source>
        <strain evidence="2">JCA_2017</strain>
    </source>
</reference>
<proteinExistence type="predicted"/>
<evidence type="ECO:0000313" key="3">
    <source>
        <dbReference type="Proteomes" id="UP000257109"/>
    </source>
</evidence>
<feature type="non-terminal residue" evidence="2">
    <location>
        <position position="1"/>
    </location>
</feature>
<dbReference type="EMBL" id="QJKJ01002187">
    <property type="protein sequence ID" value="RDY03898.1"/>
    <property type="molecule type" value="Genomic_DNA"/>
</dbReference>
<dbReference type="Proteomes" id="UP000257109">
    <property type="component" value="Unassembled WGS sequence"/>
</dbReference>
<feature type="region of interest" description="Disordered" evidence="1">
    <location>
        <begin position="136"/>
        <end position="172"/>
    </location>
</feature>
<accession>A0A371HM82</accession>
<sequence>MTFILLEERGDTIQGRFEEICKFLICDNQTALQLHIASNFVFHERTIHIKINCHLIREKILSKDITTSFISSKLIGIGPQISCICNKLDAYNLIRSNLRSVKKNVNMYYEITVIRATNGTTHSIVYAHCSTPKMSGPILEPNNAPGRDRDGLGELPSRTSLGPIHPAHFRAR</sequence>
<name>A0A371HM82_MUCPR</name>
<evidence type="ECO:0000313" key="2">
    <source>
        <dbReference type="EMBL" id="RDY03898.1"/>
    </source>
</evidence>
<keyword evidence="3" id="KW-1185">Reference proteome</keyword>
<protein>
    <recommendedName>
        <fullName evidence="4">Copia protein</fullName>
    </recommendedName>
</protein>
<dbReference type="OrthoDB" id="414945at2759"/>
<evidence type="ECO:0008006" key="4">
    <source>
        <dbReference type="Google" id="ProtNLM"/>
    </source>
</evidence>
<organism evidence="2 3">
    <name type="scientific">Mucuna pruriens</name>
    <name type="common">Velvet bean</name>
    <name type="synonym">Dolichos pruriens</name>
    <dbReference type="NCBI Taxonomy" id="157652"/>
    <lineage>
        <taxon>Eukaryota</taxon>
        <taxon>Viridiplantae</taxon>
        <taxon>Streptophyta</taxon>
        <taxon>Embryophyta</taxon>
        <taxon>Tracheophyta</taxon>
        <taxon>Spermatophyta</taxon>
        <taxon>Magnoliopsida</taxon>
        <taxon>eudicotyledons</taxon>
        <taxon>Gunneridae</taxon>
        <taxon>Pentapetalae</taxon>
        <taxon>rosids</taxon>
        <taxon>fabids</taxon>
        <taxon>Fabales</taxon>
        <taxon>Fabaceae</taxon>
        <taxon>Papilionoideae</taxon>
        <taxon>50 kb inversion clade</taxon>
        <taxon>NPAAA clade</taxon>
        <taxon>indigoferoid/millettioid clade</taxon>
        <taxon>Phaseoleae</taxon>
        <taxon>Mucuna</taxon>
    </lineage>
</organism>
<comment type="caution">
    <text evidence="2">The sequence shown here is derived from an EMBL/GenBank/DDBJ whole genome shotgun (WGS) entry which is preliminary data.</text>
</comment>
<dbReference type="AlphaFoldDB" id="A0A371HM82"/>
<gene>
    <name evidence="2" type="ORF">CR513_12459</name>
</gene>